<comment type="caution">
    <text evidence="1">The sequence shown here is derived from an EMBL/GenBank/DDBJ whole genome shotgun (WGS) entry which is preliminary data.</text>
</comment>
<dbReference type="STRING" id="1157490.EL26_23930"/>
<keyword evidence="2" id="KW-1185">Reference proteome</keyword>
<name>A0A074LJT7_9BACL</name>
<dbReference type="EMBL" id="JMIR01000063">
    <property type="protein sequence ID" value="KEO80870.1"/>
    <property type="molecule type" value="Genomic_DNA"/>
</dbReference>
<evidence type="ECO:0000313" key="2">
    <source>
        <dbReference type="Proteomes" id="UP000027931"/>
    </source>
</evidence>
<reference evidence="1 2" key="1">
    <citation type="journal article" date="2013" name="Int. J. Syst. Evol. Microbiol.">
        <title>Tumebacillus flagellatus sp. nov., an alpha-amylase/pullulanase-producing bacterium isolated from cassava wastewater.</title>
        <authorList>
            <person name="Wang Q."/>
            <person name="Xie N."/>
            <person name="Qin Y."/>
            <person name="Shen N."/>
            <person name="Zhu J."/>
            <person name="Mi H."/>
            <person name="Huang R."/>
        </authorList>
    </citation>
    <scope>NUCLEOTIDE SEQUENCE [LARGE SCALE GENOMIC DNA]</scope>
    <source>
        <strain evidence="1 2">GST4</strain>
    </source>
</reference>
<proteinExistence type="predicted"/>
<evidence type="ECO:0000313" key="1">
    <source>
        <dbReference type="EMBL" id="KEO80870.1"/>
    </source>
</evidence>
<dbReference type="RefSeq" id="WP_038094677.1">
    <property type="nucleotide sequence ID" value="NZ_JMIR01000063.1"/>
</dbReference>
<organism evidence="1 2">
    <name type="scientific">Tumebacillus flagellatus</name>
    <dbReference type="NCBI Taxonomy" id="1157490"/>
    <lineage>
        <taxon>Bacteria</taxon>
        <taxon>Bacillati</taxon>
        <taxon>Bacillota</taxon>
        <taxon>Bacilli</taxon>
        <taxon>Bacillales</taxon>
        <taxon>Alicyclobacillaceae</taxon>
        <taxon>Tumebacillus</taxon>
    </lineage>
</organism>
<dbReference type="AlphaFoldDB" id="A0A074LJT7"/>
<sequence length="83" mass="9394">MNIVDISYHKIQMVGRIATEEEARAAYEAGKTAFAFWSDYPETGMAWAGQAMSKSYGEGFDGDRIEKRRAVTHWTIKDDEQTA</sequence>
<accession>A0A074LJT7</accession>
<gene>
    <name evidence="1" type="ORF">EL26_23930</name>
</gene>
<dbReference type="Proteomes" id="UP000027931">
    <property type="component" value="Unassembled WGS sequence"/>
</dbReference>
<protein>
    <submittedName>
        <fullName evidence="1">Uncharacterized protein</fullName>
    </submittedName>
</protein>